<evidence type="ECO:0000313" key="2">
    <source>
        <dbReference type="Proteomes" id="UP000193633"/>
    </source>
</evidence>
<accession>A0A1X1G0F4</accession>
<reference evidence="1 2" key="1">
    <citation type="journal article" date="2016" name="Eur. J. Clin. Microbiol. Infect. Dis.">
        <title>Whole genome sequencing as a tool for phylogenetic analysis of clinical strains of Mitis group streptococci.</title>
        <authorList>
            <person name="Rasmussen L.H."/>
            <person name="Dargis R."/>
            <person name="Hojholt K."/>
            <person name="Christensen J.J."/>
            <person name="Skovgaard O."/>
            <person name="Justesen U.S."/>
            <person name="Rosenvinge F.S."/>
            <person name="Moser C."/>
            <person name="Lukjancenko O."/>
            <person name="Rasmussen S."/>
            <person name="Nielsen X.C."/>
        </authorList>
    </citation>
    <scope>NUCLEOTIDE SEQUENCE [LARGE SCALE GENOMIC DNA]</scope>
    <source>
        <strain evidence="1 2">OD_339823_10</strain>
    </source>
</reference>
<dbReference type="Proteomes" id="UP000193633">
    <property type="component" value="Unassembled WGS sequence"/>
</dbReference>
<comment type="caution">
    <text evidence="1">The sequence shown here is derived from an EMBL/GenBank/DDBJ whole genome shotgun (WGS) entry which is preliminary data.</text>
</comment>
<protein>
    <submittedName>
        <fullName evidence="1">Uncharacterized protein</fullName>
    </submittedName>
</protein>
<proteinExistence type="predicted"/>
<organism evidence="1 2">
    <name type="scientific">Streptococcus oralis subsp. tigurinus</name>
    <dbReference type="NCBI Taxonomy" id="1077464"/>
    <lineage>
        <taxon>Bacteria</taxon>
        <taxon>Bacillati</taxon>
        <taxon>Bacillota</taxon>
        <taxon>Bacilli</taxon>
        <taxon>Lactobacillales</taxon>
        <taxon>Streptococcaceae</taxon>
        <taxon>Streptococcus</taxon>
    </lineage>
</organism>
<sequence>MVQTKGNPLIGKLSVDITEGVSVALGKQKCQKLRVFSWIYSWIYTWIYSPKNGVYIQNYRIKKQKHRKNMQKSFMN</sequence>
<dbReference type="AlphaFoldDB" id="A0A1X1G0F4"/>
<dbReference type="EMBL" id="NCUD01000044">
    <property type="protein sequence ID" value="ORO40209.1"/>
    <property type="molecule type" value="Genomic_DNA"/>
</dbReference>
<evidence type="ECO:0000313" key="1">
    <source>
        <dbReference type="EMBL" id="ORO40209.1"/>
    </source>
</evidence>
<name>A0A1X1G0F4_STROR</name>
<gene>
    <name evidence="1" type="ORF">B7728_04770</name>
</gene>